<gene>
    <name evidence="1" type="ORF">CEXT_245591</name>
</gene>
<evidence type="ECO:0000313" key="2">
    <source>
        <dbReference type="Proteomes" id="UP001054945"/>
    </source>
</evidence>
<evidence type="ECO:0008006" key="3">
    <source>
        <dbReference type="Google" id="ProtNLM"/>
    </source>
</evidence>
<reference evidence="1 2" key="1">
    <citation type="submission" date="2021-06" db="EMBL/GenBank/DDBJ databases">
        <title>Caerostris extrusa draft genome.</title>
        <authorList>
            <person name="Kono N."/>
            <person name="Arakawa K."/>
        </authorList>
    </citation>
    <scope>NUCLEOTIDE SEQUENCE [LARGE SCALE GENOMIC DNA]</scope>
</reference>
<dbReference type="AlphaFoldDB" id="A0AAV4QBP8"/>
<protein>
    <recommendedName>
        <fullName evidence="3">Ycf15</fullName>
    </recommendedName>
</protein>
<dbReference type="Proteomes" id="UP001054945">
    <property type="component" value="Unassembled WGS sequence"/>
</dbReference>
<proteinExistence type="predicted"/>
<keyword evidence="2" id="KW-1185">Reference proteome</keyword>
<comment type="caution">
    <text evidence="1">The sequence shown here is derived from an EMBL/GenBank/DDBJ whole genome shotgun (WGS) entry which is preliminary data.</text>
</comment>
<name>A0AAV4QBP8_CAEEX</name>
<evidence type="ECO:0000313" key="1">
    <source>
        <dbReference type="EMBL" id="GIY05781.1"/>
    </source>
</evidence>
<accession>A0AAV4QBP8</accession>
<organism evidence="1 2">
    <name type="scientific">Caerostris extrusa</name>
    <name type="common">Bark spider</name>
    <name type="synonym">Caerostris bankana</name>
    <dbReference type="NCBI Taxonomy" id="172846"/>
    <lineage>
        <taxon>Eukaryota</taxon>
        <taxon>Metazoa</taxon>
        <taxon>Ecdysozoa</taxon>
        <taxon>Arthropoda</taxon>
        <taxon>Chelicerata</taxon>
        <taxon>Arachnida</taxon>
        <taxon>Araneae</taxon>
        <taxon>Araneomorphae</taxon>
        <taxon>Entelegynae</taxon>
        <taxon>Araneoidea</taxon>
        <taxon>Araneidae</taxon>
        <taxon>Caerostris</taxon>
    </lineage>
</organism>
<dbReference type="EMBL" id="BPLR01005878">
    <property type="protein sequence ID" value="GIY05781.1"/>
    <property type="molecule type" value="Genomic_DNA"/>
</dbReference>
<sequence length="99" mass="11480">MIPILFGDHSIIITTTSDDKGQRSRLCHNHFLCGSYHPRAHRIFSDACNRIEGGRTEELIVLCGTIEYFSYPFSRGTAPLIRPIRRPNREGWMDELFRD</sequence>